<dbReference type="PANTHER" id="PTHR37947:SF2">
    <property type="entry name" value="VON WILLEBRAND FACTOR TYPE A"/>
    <property type="match status" value="1"/>
</dbReference>
<dbReference type="SMART" id="SM00327">
    <property type="entry name" value="VWA"/>
    <property type="match status" value="2"/>
</dbReference>
<dbReference type="Pfam" id="PF13519">
    <property type="entry name" value="VWA_2"/>
    <property type="match status" value="1"/>
</dbReference>
<keyword evidence="2" id="KW-1133">Transmembrane helix</keyword>
<dbReference type="Proteomes" id="UP000257144">
    <property type="component" value="Unassembled WGS sequence"/>
</dbReference>
<dbReference type="AlphaFoldDB" id="A0A3D8GWJ6"/>
<dbReference type="InterPro" id="IPR002035">
    <property type="entry name" value="VWF_A"/>
</dbReference>
<evidence type="ECO:0000313" key="4">
    <source>
        <dbReference type="EMBL" id="RDU38551.1"/>
    </source>
</evidence>
<evidence type="ECO:0000313" key="5">
    <source>
        <dbReference type="Proteomes" id="UP000257144"/>
    </source>
</evidence>
<dbReference type="EMBL" id="QNQT01000001">
    <property type="protein sequence ID" value="RDU38551.1"/>
    <property type="molecule type" value="Genomic_DNA"/>
</dbReference>
<evidence type="ECO:0000256" key="2">
    <source>
        <dbReference type="SAM" id="Phobius"/>
    </source>
</evidence>
<proteinExistence type="predicted"/>
<dbReference type="Pfam" id="PF00092">
    <property type="entry name" value="VWA"/>
    <property type="match status" value="1"/>
</dbReference>
<dbReference type="CDD" id="cd00198">
    <property type="entry name" value="vWFA"/>
    <property type="match status" value="1"/>
</dbReference>
<dbReference type="InterPro" id="IPR036465">
    <property type="entry name" value="vWFA_dom_sf"/>
</dbReference>
<feature type="domain" description="VWFA" evidence="3">
    <location>
        <begin position="404"/>
        <end position="569"/>
    </location>
</feature>
<keyword evidence="2" id="KW-0812">Transmembrane</keyword>
<dbReference type="SUPFAM" id="SSF52317">
    <property type="entry name" value="Class I glutamine amidotransferase-like"/>
    <property type="match status" value="1"/>
</dbReference>
<keyword evidence="2" id="KW-0472">Membrane</keyword>
<feature type="compositionally biased region" description="Basic and acidic residues" evidence="1">
    <location>
        <begin position="915"/>
        <end position="931"/>
    </location>
</feature>
<protein>
    <recommendedName>
        <fullName evidence="3">VWFA domain-containing protein</fullName>
    </recommendedName>
</protein>
<dbReference type="Gene3D" id="3.40.50.880">
    <property type="match status" value="2"/>
</dbReference>
<dbReference type="Gene3D" id="3.40.50.410">
    <property type="entry name" value="von Willebrand factor, type A domain"/>
    <property type="match status" value="1"/>
</dbReference>
<feature type="compositionally biased region" description="Basic and acidic residues" evidence="1">
    <location>
        <begin position="863"/>
        <end position="886"/>
    </location>
</feature>
<feature type="transmembrane region" description="Helical" evidence="2">
    <location>
        <begin position="6"/>
        <end position="25"/>
    </location>
</feature>
<dbReference type="PANTHER" id="PTHR37947">
    <property type="entry name" value="BLL2462 PROTEIN"/>
    <property type="match status" value="1"/>
</dbReference>
<sequence length="931" mass="101006">MGLDVKYPLMFALTLPAAYLMYLFFRRTGTMEQRIIGIIRSAVLLLIIFALAVPQFVFPAKTETVVFLVDRSKSVESLGEEALDWIHEAVSKNGAGKQFAIASFAKNPQSELSLSSGAEIPSQFSGNLDKTETDISSGLRFASSLIPGDQAGRIVVFTDGNNTAGEAASAARMVKNRMIELDYVAMKQAEGKDAAITSFTVPPTLFEGEKTSVSVAISSNAELDATLRLTVNNREILRNGVKLKEGNNAYTFSHASSGTGLAVYKAELINSGDAHIENNSLFAVADVKGVPKVLVVEGTPGGMLPEILRASGLTVDAIAPERLPTGLGRYLQYQSIVFENVPGHTVSEEQMGLIEKAVREFGTGFVMTGGEDSFGLGGYFKTPIEKLLPVDMDIKGKKEMPSLGLVIVIDRSGSMDGAKLALAKEAAARSAELLREDDTLGFIAFDDRPWVVVETAPLTNKQEAIDKIRSVAIGGGTNIYPALEKAYSELRDLKLQRKHIILLTDGQSATDGNYAALIEEGKKRNITLSTLALGSDADRRLLEELAMMGSGRFYDVSDASVIPSVLSRETVMTTRTYIEDDPFYPVIEAYPEWMSLFEKGVPQMNAYIAVTPKPRASVPILSEKDDPVLAQWQYGLGSTLAFTSGVAGKWAGDWAKWAGWPGFLNQVVAESLPKYTSEPFSVEVNKDKGNAVISLSSGNAEIIPVEASVLTQDGKAVDAYTKLVSPGQYELVIPGKPGMYYLSIRKKDKDGTASLYRTGFSVPYSEEFLLKGTNKELLNELVSISGGRELSSPKDAFRPLASKPLRKQPVSEYLLLAAFLLLVAEIFLRRFGIGVLGKLIPKRKPREETRADSGTAVLGRLAKAKERTGNKSGPKKPDPPFLKDPETTFNKNGGVPVQPTAEEKKPVSMDFGSSGKEDRMKRLLEAKKRKG</sequence>
<dbReference type="PROSITE" id="PS50234">
    <property type="entry name" value="VWFA"/>
    <property type="match status" value="1"/>
</dbReference>
<gene>
    <name evidence="4" type="ORF">DRW41_03035</name>
</gene>
<reference evidence="4 5" key="1">
    <citation type="submission" date="2018-07" db="EMBL/GenBank/DDBJ databases">
        <title>Bacillus sp. YLB-04 draft genome sequence.</title>
        <authorList>
            <person name="Yu L."/>
            <person name="Tang X."/>
        </authorList>
    </citation>
    <scope>NUCLEOTIDE SEQUENCE [LARGE SCALE GENOMIC DNA]</scope>
    <source>
        <strain evidence="4 5">YLB-04</strain>
    </source>
</reference>
<dbReference type="InterPro" id="IPR029062">
    <property type="entry name" value="Class_I_gatase-like"/>
</dbReference>
<organism evidence="4 5">
    <name type="scientific">Neobacillus piezotolerans</name>
    <dbReference type="NCBI Taxonomy" id="2259171"/>
    <lineage>
        <taxon>Bacteria</taxon>
        <taxon>Bacillati</taxon>
        <taxon>Bacillota</taxon>
        <taxon>Bacilli</taxon>
        <taxon>Bacillales</taxon>
        <taxon>Bacillaceae</taxon>
        <taxon>Neobacillus</taxon>
    </lineage>
</organism>
<dbReference type="OrthoDB" id="9781333at2"/>
<accession>A0A3D8GWJ6</accession>
<dbReference type="SUPFAM" id="SSF53300">
    <property type="entry name" value="vWA-like"/>
    <property type="match status" value="2"/>
</dbReference>
<evidence type="ECO:0000259" key="3">
    <source>
        <dbReference type="PROSITE" id="PS50234"/>
    </source>
</evidence>
<evidence type="ECO:0000256" key="1">
    <source>
        <dbReference type="SAM" id="MobiDB-lite"/>
    </source>
</evidence>
<name>A0A3D8GWJ6_9BACI</name>
<feature type="region of interest" description="Disordered" evidence="1">
    <location>
        <begin position="844"/>
        <end position="931"/>
    </location>
</feature>
<feature type="transmembrane region" description="Helical" evidence="2">
    <location>
        <begin position="37"/>
        <end position="58"/>
    </location>
</feature>
<keyword evidence="5" id="KW-1185">Reference proteome</keyword>
<comment type="caution">
    <text evidence="4">The sequence shown here is derived from an EMBL/GenBank/DDBJ whole genome shotgun (WGS) entry which is preliminary data.</text>
</comment>